<feature type="region of interest" description="Disordered" evidence="7">
    <location>
        <begin position="185"/>
        <end position="248"/>
    </location>
</feature>
<dbReference type="InterPro" id="IPR051095">
    <property type="entry name" value="Dros_DevTransReg"/>
</dbReference>
<name>A0A443SQ54_9ACAR</name>
<evidence type="ECO:0000256" key="4">
    <source>
        <dbReference type="ARBA" id="ARBA00023242"/>
    </source>
</evidence>
<dbReference type="GO" id="GO:0007464">
    <property type="term" value="P:R3/R4 cell fate commitment"/>
    <property type="evidence" value="ECO:0007669"/>
    <property type="project" value="UniProtKB-ARBA"/>
</dbReference>
<dbReference type="Gene3D" id="3.30.710.10">
    <property type="entry name" value="Potassium Channel Kv1.1, Chain A"/>
    <property type="match status" value="1"/>
</dbReference>
<feature type="compositionally biased region" description="Polar residues" evidence="7">
    <location>
        <begin position="185"/>
        <end position="201"/>
    </location>
</feature>
<gene>
    <name evidence="10" type="ORF">B4U80_12705</name>
</gene>
<dbReference type="GO" id="GO:0006357">
    <property type="term" value="P:regulation of transcription by RNA polymerase II"/>
    <property type="evidence" value="ECO:0007669"/>
    <property type="project" value="TreeGrafter"/>
</dbReference>
<dbReference type="PANTHER" id="PTHR23110">
    <property type="entry name" value="BTB DOMAIN TRANSCRIPTION FACTOR"/>
    <property type="match status" value="1"/>
</dbReference>
<evidence type="ECO:0000313" key="10">
    <source>
        <dbReference type="EMBL" id="RWS29670.1"/>
    </source>
</evidence>
<dbReference type="CDD" id="cd18315">
    <property type="entry name" value="BTB_POZ_BAB-like"/>
    <property type="match status" value="1"/>
</dbReference>
<keyword evidence="1" id="KW-0217">Developmental protein</keyword>
<dbReference type="PROSITE" id="PS50097">
    <property type="entry name" value="BTB"/>
    <property type="match status" value="1"/>
</dbReference>
<feature type="region of interest" description="Disordered" evidence="7">
    <location>
        <begin position="346"/>
        <end position="425"/>
    </location>
</feature>
<evidence type="ECO:0000256" key="7">
    <source>
        <dbReference type="SAM" id="MobiDB-lite"/>
    </source>
</evidence>
<dbReference type="GO" id="GO:0045467">
    <property type="term" value="P:R7 cell development"/>
    <property type="evidence" value="ECO:0007669"/>
    <property type="project" value="UniProtKB-ARBA"/>
</dbReference>
<dbReference type="PROSITE" id="PS50157">
    <property type="entry name" value="ZINC_FINGER_C2H2_2"/>
    <property type="match status" value="1"/>
</dbReference>
<keyword evidence="6" id="KW-0863">Zinc-finger</keyword>
<dbReference type="GO" id="GO:0045476">
    <property type="term" value="P:nurse cell apoptotic process"/>
    <property type="evidence" value="ECO:0007669"/>
    <property type="project" value="UniProtKB-ARBA"/>
</dbReference>
<comment type="caution">
    <text evidence="10">The sequence shown here is derived from an EMBL/GenBank/DDBJ whole genome shotgun (WGS) entry which is preliminary data.</text>
</comment>
<keyword evidence="6" id="KW-0862">Zinc</keyword>
<feature type="compositionally biased region" description="Basic and acidic residues" evidence="7">
    <location>
        <begin position="272"/>
        <end position="287"/>
    </location>
</feature>
<evidence type="ECO:0000313" key="11">
    <source>
        <dbReference type="Proteomes" id="UP000288716"/>
    </source>
</evidence>
<dbReference type="Pfam" id="PF00651">
    <property type="entry name" value="BTB"/>
    <property type="match status" value="1"/>
</dbReference>
<dbReference type="Pfam" id="PF05605">
    <property type="entry name" value="zf-Di19"/>
    <property type="match status" value="1"/>
</dbReference>
<sequence length="519" mass="57931">MFDEESLFDCTIVCEGKLIKGHKLLLAAASQYFKSAFTSFNNPCQNTAVIIREVPYLDLKAIIDFIYRGEVFVDEKQITSLEKSVEALKVSCLNSQTLHSQLPKNNAHMTNNSHQYYQRPQQLPQSRQQPASLYQSYYSSMYQSTGGSQVKLLPSQYLQQPRLLYKPHEPFVQLKELLRRETPVSVSLVSHSNCDTRTAGHTSDGEERASLSADEYEVDIPRNHDFKDAKDEDSKLSESDNKSDIDGCSSIDCQEEQVIDMSVNRGLNHSFRNNDKHRQYSSKDKNHSHTSLNNERSEMGDSVVTITSQSLPMSLTIPSSVSSATARAIAASTTLAVASGLLNSSNNSAEEPDNSPGLQIVESESQSSQSIPLKRGRGRPPRHSRDEKEEIKTYKVRPILPSSSSSAASPGIIISSEPSPSKRGRPSLEALMIKGRKTAVGSSVIDTNGKNMCPYCPQVYYSTQAMNDHINNVHTRNAHKYICEMCSKEFSWKISLTKHLRNSHKEQKSDTDEKGILIL</sequence>
<dbReference type="GO" id="GO:0008270">
    <property type="term" value="F:zinc ion binding"/>
    <property type="evidence" value="ECO:0007669"/>
    <property type="project" value="UniProtKB-KW"/>
</dbReference>
<dbReference type="InterPro" id="IPR008598">
    <property type="entry name" value="Di19_Zn-bd"/>
</dbReference>
<keyword evidence="2" id="KW-0221">Differentiation</keyword>
<feature type="domain" description="C2H2-type" evidence="9">
    <location>
        <begin position="481"/>
        <end position="509"/>
    </location>
</feature>
<dbReference type="GO" id="GO:0016199">
    <property type="term" value="P:axon midline choice point recognition"/>
    <property type="evidence" value="ECO:0007669"/>
    <property type="project" value="UniProtKB-ARBA"/>
</dbReference>
<dbReference type="PROSITE" id="PS00028">
    <property type="entry name" value="ZINC_FINGER_C2H2_1"/>
    <property type="match status" value="1"/>
</dbReference>
<reference evidence="10 11" key="1">
    <citation type="journal article" date="2018" name="Gigascience">
        <title>Genomes of trombidid mites reveal novel predicted allergens and laterally-transferred genes associated with secondary metabolism.</title>
        <authorList>
            <person name="Dong X."/>
            <person name="Chaisiri K."/>
            <person name="Xia D."/>
            <person name="Armstrong S.D."/>
            <person name="Fang Y."/>
            <person name="Donnelly M.J."/>
            <person name="Kadowaki T."/>
            <person name="McGarry J.W."/>
            <person name="Darby A.C."/>
            <person name="Makepeace B.L."/>
        </authorList>
    </citation>
    <scope>NUCLEOTIDE SEQUENCE [LARGE SCALE GENOMIC DNA]</scope>
    <source>
        <strain evidence="10">UoL-UT</strain>
    </source>
</reference>
<evidence type="ECO:0000256" key="2">
    <source>
        <dbReference type="ARBA" id="ARBA00022782"/>
    </source>
</evidence>
<dbReference type="PANTHER" id="PTHR23110:SF111">
    <property type="entry name" value="LONGITUDINALS LACKING PROTEIN, ISOFORMS F_I_K_T"/>
    <property type="match status" value="1"/>
</dbReference>
<evidence type="ECO:0000256" key="5">
    <source>
        <dbReference type="ARBA" id="ARBA00037382"/>
    </source>
</evidence>
<feature type="compositionally biased region" description="Low complexity" evidence="7">
    <location>
        <begin position="398"/>
        <end position="421"/>
    </location>
</feature>
<dbReference type="GO" id="GO:0007526">
    <property type="term" value="P:larval somatic muscle development"/>
    <property type="evidence" value="ECO:0007669"/>
    <property type="project" value="UniProtKB-ARBA"/>
</dbReference>
<protein>
    <submittedName>
        <fullName evidence="10">Protein tramtrack: beta isoform-like protein</fullName>
    </submittedName>
</protein>
<dbReference type="STRING" id="299467.A0A443SQ54"/>
<feature type="compositionally biased region" description="Basic and acidic residues" evidence="7">
    <location>
        <begin position="383"/>
        <end position="393"/>
    </location>
</feature>
<dbReference type="VEuPathDB" id="VectorBase:LDEU002372"/>
<evidence type="ECO:0000259" key="8">
    <source>
        <dbReference type="PROSITE" id="PS50097"/>
    </source>
</evidence>
<dbReference type="Gene3D" id="3.30.160.60">
    <property type="entry name" value="Classic Zinc Finger"/>
    <property type="match status" value="1"/>
</dbReference>
<dbReference type="OrthoDB" id="10004641at2759"/>
<dbReference type="InterPro" id="IPR013087">
    <property type="entry name" value="Znf_C2H2_type"/>
</dbReference>
<dbReference type="GO" id="GO:0008406">
    <property type="term" value="P:gonad development"/>
    <property type="evidence" value="ECO:0007669"/>
    <property type="project" value="UniProtKB-ARBA"/>
</dbReference>
<dbReference type="InterPro" id="IPR036236">
    <property type="entry name" value="Znf_C2H2_sf"/>
</dbReference>
<dbReference type="GO" id="GO:0005634">
    <property type="term" value="C:nucleus"/>
    <property type="evidence" value="ECO:0007669"/>
    <property type="project" value="TreeGrafter"/>
</dbReference>
<keyword evidence="11" id="KW-1185">Reference proteome</keyword>
<dbReference type="InterPro" id="IPR000210">
    <property type="entry name" value="BTB/POZ_dom"/>
</dbReference>
<dbReference type="SUPFAM" id="SSF57667">
    <property type="entry name" value="beta-beta-alpha zinc fingers"/>
    <property type="match status" value="1"/>
</dbReference>
<feature type="compositionally biased region" description="Basic and acidic residues" evidence="7">
    <location>
        <begin position="219"/>
        <end position="245"/>
    </location>
</feature>
<dbReference type="AlphaFoldDB" id="A0A443SQ54"/>
<dbReference type="InterPro" id="IPR011333">
    <property type="entry name" value="SKP1/BTB/POZ_sf"/>
</dbReference>
<dbReference type="SMART" id="SM00225">
    <property type="entry name" value="BTB"/>
    <property type="match status" value="1"/>
</dbReference>
<dbReference type="EMBL" id="NCKV01000811">
    <property type="protein sequence ID" value="RWS29670.1"/>
    <property type="molecule type" value="Genomic_DNA"/>
</dbReference>
<feature type="domain" description="BTB" evidence="8">
    <location>
        <begin position="8"/>
        <end position="75"/>
    </location>
</feature>
<feature type="region of interest" description="Disordered" evidence="7">
    <location>
        <begin position="264"/>
        <end position="300"/>
    </location>
</feature>
<evidence type="ECO:0000259" key="9">
    <source>
        <dbReference type="PROSITE" id="PS50157"/>
    </source>
</evidence>
<dbReference type="GO" id="GO:0048813">
    <property type="term" value="P:dendrite morphogenesis"/>
    <property type="evidence" value="ECO:0007669"/>
    <property type="project" value="UniProtKB-ARBA"/>
</dbReference>
<dbReference type="SMART" id="SM00355">
    <property type="entry name" value="ZnF_C2H2"/>
    <property type="match status" value="2"/>
</dbReference>
<evidence type="ECO:0000256" key="1">
    <source>
        <dbReference type="ARBA" id="ARBA00022473"/>
    </source>
</evidence>
<dbReference type="GO" id="GO:0035167">
    <property type="term" value="P:larval lymph gland hemopoiesis"/>
    <property type="evidence" value="ECO:0007669"/>
    <property type="project" value="UniProtKB-ARBA"/>
</dbReference>
<keyword evidence="3" id="KW-0524">Neurogenesis</keyword>
<organism evidence="10 11">
    <name type="scientific">Leptotrombidium deliense</name>
    <dbReference type="NCBI Taxonomy" id="299467"/>
    <lineage>
        <taxon>Eukaryota</taxon>
        <taxon>Metazoa</taxon>
        <taxon>Ecdysozoa</taxon>
        <taxon>Arthropoda</taxon>
        <taxon>Chelicerata</taxon>
        <taxon>Arachnida</taxon>
        <taxon>Acari</taxon>
        <taxon>Acariformes</taxon>
        <taxon>Trombidiformes</taxon>
        <taxon>Prostigmata</taxon>
        <taxon>Anystina</taxon>
        <taxon>Parasitengona</taxon>
        <taxon>Trombiculoidea</taxon>
        <taxon>Trombiculidae</taxon>
        <taxon>Leptotrombidium</taxon>
    </lineage>
</organism>
<keyword evidence="6" id="KW-0479">Metal-binding</keyword>
<evidence type="ECO:0000256" key="6">
    <source>
        <dbReference type="PROSITE-ProRule" id="PRU00042"/>
    </source>
</evidence>
<dbReference type="Proteomes" id="UP000288716">
    <property type="component" value="Unassembled WGS sequence"/>
</dbReference>
<proteinExistence type="predicted"/>
<accession>A0A443SQ54</accession>
<keyword evidence="4" id="KW-0539">Nucleus</keyword>
<dbReference type="SUPFAM" id="SSF54695">
    <property type="entry name" value="POZ domain"/>
    <property type="match status" value="1"/>
</dbReference>
<comment type="function">
    <text evidence="5">Putative transcription factor required for axon growth and guidance in the central and peripheral nervous systems. Repels CNS axons away from the midline by promoting the expression of the midline repellent sli and its receptor robo.</text>
</comment>
<evidence type="ECO:0000256" key="3">
    <source>
        <dbReference type="ARBA" id="ARBA00022902"/>
    </source>
</evidence>